<accession>A0A2C5ZQR6</accession>
<organism evidence="1 2">
    <name type="scientific">Ophiocordyceps australis</name>
    <dbReference type="NCBI Taxonomy" id="1399860"/>
    <lineage>
        <taxon>Eukaryota</taxon>
        <taxon>Fungi</taxon>
        <taxon>Dikarya</taxon>
        <taxon>Ascomycota</taxon>
        <taxon>Pezizomycotina</taxon>
        <taxon>Sordariomycetes</taxon>
        <taxon>Hypocreomycetidae</taxon>
        <taxon>Hypocreales</taxon>
        <taxon>Ophiocordycipitaceae</taxon>
        <taxon>Ophiocordyceps</taxon>
    </lineage>
</organism>
<evidence type="ECO:0000313" key="2">
    <source>
        <dbReference type="Proteomes" id="UP000224854"/>
    </source>
</evidence>
<keyword evidence="2" id="KW-1185">Reference proteome</keyword>
<evidence type="ECO:0000313" key="1">
    <source>
        <dbReference type="EMBL" id="PHH81764.1"/>
    </source>
</evidence>
<protein>
    <recommendedName>
        <fullName evidence="3">Glutathionylspermidine synthase pre-ATP-grasp-like domain-containing protein</fullName>
    </recommendedName>
</protein>
<dbReference type="EMBL" id="NJEU01000098">
    <property type="protein sequence ID" value="PHH81764.1"/>
    <property type="molecule type" value="Genomic_DNA"/>
</dbReference>
<dbReference type="AlphaFoldDB" id="A0A2C5ZQR6"/>
<dbReference type="Proteomes" id="UP000224854">
    <property type="component" value="Unassembled WGS sequence"/>
</dbReference>
<name>A0A2C5ZQR6_9HYPO</name>
<reference evidence="1 2" key="1">
    <citation type="submission" date="2017-06" db="EMBL/GenBank/DDBJ databases">
        <title>Ant-infecting Ophiocordyceps genomes reveal a high diversity of potential behavioral manipulation genes and a possible major role for enterotoxins.</title>
        <authorList>
            <person name="De Bekker C."/>
            <person name="Evans H.C."/>
            <person name="Brachmann A."/>
            <person name="Hughes D.P."/>
        </authorList>
    </citation>
    <scope>NUCLEOTIDE SEQUENCE [LARGE SCALE GENOMIC DNA]</scope>
    <source>
        <strain evidence="1 2">1348a</strain>
    </source>
</reference>
<proteinExistence type="predicted"/>
<dbReference type="OrthoDB" id="2117718at2759"/>
<dbReference type="SUPFAM" id="SSF56059">
    <property type="entry name" value="Glutathione synthetase ATP-binding domain-like"/>
    <property type="match status" value="1"/>
</dbReference>
<gene>
    <name evidence="1" type="ORF">CDD82_7934</name>
</gene>
<evidence type="ECO:0008006" key="3">
    <source>
        <dbReference type="Google" id="ProtNLM"/>
    </source>
</evidence>
<sequence length="521" mass="58184">MVRMQQIHLGVSSRGYKAIEANGTEHSLYSQQDEKHEALLLSKCSAEIWPFKSYSLGCSRPILIGKHHQSQAQKLHHALKTAITDIISRWWKDEEAKFSSRMPLDREEEDLLKWIELQEEQGNLPKYPTRLGSWRPDFLIEDCQSTGGGERFRITEINARFCFNGLMHACYGQQALDDLGMEGSGLMGAADGTEASRTMSIAHQHLASTHEHLNSNQWQFLDGVLELFSPHLPLHLVKGEEQGIDISMFIHAVQARLGLTPRLITPAHLRLVADEHEASGFKLCCLVEANSASSAAGFLSPDGEVVEQIHQVGLVLFQHELAQLGREMRRQLSLRCFNDMRTVLLVHDKRMLGIVKQELQWLVQHNVLSPSQAAILDEGLADTILPGSSQLHQLQRLTPAAKHDYILKPVRSGKGMGIVFGEDLSDAQWMAQLSRLGSADSVFSQGLLLQRRITQQLYTVLLPGWGQVRQYALVGTYHVVNGRFVGIGIWRTNGRRICAVSDGAAWLCSVMACPDKTARGV</sequence>
<comment type="caution">
    <text evidence="1">The sequence shown here is derived from an EMBL/GenBank/DDBJ whole genome shotgun (WGS) entry which is preliminary data.</text>
</comment>